<gene>
    <name evidence="10" type="ORF">BD311DRAFT_769637</name>
</gene>
<evidence type="ECO:0000313" key="10">
    <source>
        <dbReference type="EMBL" id="TBU22841.1"/>
    </source>
</evidence>
<dbReference type="GO" id="GO:0016592">
    <property type="term" value="C:mediator complex"/>
    <property type="evidence" value="ECO:0007669"/>
    <property type="project" value="InterPro"/>
</dbReference>
<feature type="region of interest" description="Disordered" evidence="8">
    <location>
        <begin position="1500"/>
        <end position="1577"/>
    </location>
</feature>
<evidence type="ECO:0000256" key="4">
    <source>
        <dbReference type="ARBA" id="ARBA00023015"/>
    </source>
</evidence>
<feature type="compositionally biased region" description="Low complexity" evidence="8">
    <location>
        <begin position="1552"/>
        <end position="1572"/>
    </location>
</feature>
<dbReference type="InterPro" id="IPR019035">
    <property type="entry name" value="Mediator_Med12"/>
</dbReference>
<dbReference type="EMBL" id="ML143524">
    <property type="protein sequence ID" value="TBU22841.1"/>
    <property type="molecule type" value="Genomic_DNA"/>
</dbReference>
<evidence type="ECO:0000256" key="6">
    <source>
        <dbReference type="ARBA" id="ARBA00023242"/>
    </source>
</evidence>
<organism evidence="10">
    <name type="scientific">Dichomitus squalens</name>
    <dbReference type="NCBI Taxonomy" id="114155"/>
    <lineage>
        <taxon>Eukaryota</taxon>
        <taxon>Fungi</taxon>
        <taxon>Dikarya</taxon>
        <taxon>Basidiomycota</taxon>
        <taxon>Agaricomycotina</taxon>
        <taxon>Agaricomycetes</taxon>
        <taxon>Polyporales</taxon>
        <taxon>Polyporaceae</taxon>
        <taxon>Dichomitus</taxon>
    </lineage>
</organism>
<dbReference type="Pfam" id="PF09497">
    <property type="entry name" value="Med12"/>
    <property type="match status" value="1"/>
</dbReference>
<dbReference type="Proteomes" id="UP000292957">
    <property type="component" value="Unassembled WGS sequence"/>
</dbReference>
<reference evidence="10" key="1">
    <citation type="submission" date="2019-01" db="EMBL/GenBank/DDBJ databases">
        <title>Draft genome sequences of three monokaryotic isolates of the white-rot basidiomycete fungus Dichomitus squalens.</title>
        <authorList>
            <consortium name="DOE Joint Genome Institute"/>
            <person name="Lopez S.C."/>
            <person name="Andreopoulos B."/>
            <person name="Pangilinan J."/>
            <person name="Lipzen A."/>
            <person name="Riley R."/>
            <person name="Ahrendt S."/>
            <person name="Ng V."/>
            <person name="Barry K."/>
            <person name="Daum C."/>
            <person name="Grigoriev I.V."/>
            <person name="Hilden K.S."/>
            <person name="Makela M.R."/>
            <person name="de Vries R.P."/>
        </authorList>
    </citation>
    <scope>NUCLEOTIDE SEQUENCE [LARGE SCALE GENOMIC DNA]</scope>
    <source>
        <strain evidence="10">OM18370.1</strain>
    </source>
</reference>
<dbReference type="GO" id="GO:0003712">
    <property type="term" value="F:transcription coregulator activity"/>
    <property type="evidence" value="ECO:0007669"/>
    <property type="project" value="InterPro"/>
</dbReference>
<dbReference type="PANTHER" id="PTHR46567">
    <property type="entry name" value="MEDIATOR OF RNA POLYMERASE II TRANSCRIPTION SUBUNIT 12"/>
    <property type="match status" value="1"/>
</dbReference>
<keyword evidence="5" id="KW-0804">Transcription</keyword>
<evidence type="ECO:0000256" key="3">
    <source>
        <dbReference type="ARBA" id="ARBA00019622"/>
    </source>
</evidence>
<keyword evidence="6" id="KW-0539">Nucleus</keyword>
<comment type="similarity">
    <text evidence="2">Belongs to the Mediator complex subunit 12 family.</text>
</comment>
<accession>A0A4Q9MB01</accession>
<name>A0A4Q9MB01_9APHY</name>
<evidence type="ECO:0000259" key="9">
    <source>
        <dbReference type="SMART" id="SM01281"/>
    </source>
</evidence>
<evidence type="ECO:0000256" key="2">
    <source>
        <dbReference type="ARBA" id="ARBA00010289"/>
    </source>
</evidence>
<feature type="domain" description="Mediator complex subunit Med12" evidence="9">
    <location>
        <begin position="108"/>
        <end position="171"/>
    </location>
</feature>
<comment type="subcellular location">
    <subcellularLocation>
        <location evidence="1">Nucleus</location>
    </subcellularLocation>
</comment>
<sequence length="1659" mass="184901">MAEDETSEPLSVYELRPPEWLPKVHVSADLGYIGFSPPRPHQVEETLTEANVKNGLQLPHTVPAETYSAQDSNRKRLMQENALHELEDLMNQIFARKAESVPGIPASSFRLPSRVTLNDAKRQAWFADLANPDVPLAKLGKNVPHGAKGHDLLDLLHTNNVAIPRAVWFLRVFGANESAGLRNRPTYNPTQYSVEWANVMTTYLKKQLADIALPSAPRPGLSIKQTFKGVLSDVSTREKWISRFTYCLSLLRTFYAEGLVDNRTFLSWLVQQMATCNLAQLGFVARLADEYLDGMLVSRALTHPVVEACLAKYVEIQGSAAKEQLTNTANILRNLISRSFLSLPDASVSPRMYIQYGSVLEDILLENFAADVSDSAAQPSLQSLHQTVVNTLLDVQRRNEAMLFHHLPPRVLGTLSSALSDIKLLNSISGKTDLTSVALFEDTFDISETFTRKLDFLLTWSVTPLQYGDHRPYAAACLLQLWRNRAEERAIRRDAPSSDDQIQSLLFHWLNKSEVAGEPSNLPAVALLFGQLVKHGLFSFGMYMQHLVARGEEGLSYTEPEGGEVSRHREFLRWIPLHEPSPSLMNERKGLLYGLRVRETPEEANEREIRKELRSLLPELFGGEPQSGQASTTTFWLSCSSLLSAPRFEQVKTIKQWFLPIYKKWLLNQSELNFDSEALVLRVYTLTTVIMARIRSYGSILDMSLATLEHATSSPLLNAVIETLRQHMEVWACMNRMQGVASALWAVHQTWRSRGSQNRMLLKLLAEVDNDTYLEPAAREQMLSDISAYTHALFPTNENPSIVPPVLPEILMLATDPAPGAPSLLANSLWYKYMTSPDWAWKVWDNTVASLRQLPAMLSDVASRRECALRYATFLLHVDQHLPRGFDEQIRSWLLGSGRNEIAALTTETWDVVTVVLLYLNCYGALATTTILESLVFQVWQAGANVASEEQGQALETLLTSVNNLFEHLLLRDECGTGLPPADVFEAQGLMTRRRDVFREPHFSLLVSHFPALVLIEQNRFLSETLRAASSTLRKTICRVNVFRQGIYRDLDAVRITFEKLLESQSIPDDLHEPLVSALRLMLNDPGQDGPVNAADLHSVSSLLSHWKLAATSIEIRLTIKQLQEGMSRESTRVAACASLDRLTSAVFYSCKQPEEADFIADLIIDVDRTVAGKFVNAGLKRVTDIFREWDPLLDNRTHNDLKKCASEILRLMANIVAPFRQDASLPQLDPPVQDIFFSVLCAKIKKMTESMATLLRNPWEESAARGTQAVVFLARMLQFHLGFAIGWSQQAKENAEELCRNLTQLALMYGTGDSLNMLAFPLILDTLCYTLDEIPGDIKATVPFDPFRNYPEFNLSELPADLPPEYKTRMRSLLPYVELNPAVEGLVYTTRDASGALISSVPVQNRPWEWTEYIGENPAGDLSRGGDERALDGRTQVKNSAALSLELFEARVTGDRIILPTRQVHQGFAGDVEDMMAEENLRSFQDDVYSEGPFRRDWRETRIPLSDGTRSGTGSRGNSAGDDNSGTGVPPLPALIGHASRNTTTERRPSSRGPSPASSVRSAGSARSVASLRQSPAHALSRLSVSTSGDIIDADALDGGGSGTGSSNKRKTMSTIAEEDSDIEIIEGPIPKSQNRAQKRAKGRAAEKSTSKTTKSKR</sequence>
<dbReference type="GO" id="GO:0006357">
    <property type="term" value="P:regulation of transcription by RNA polymerase II"/>
    <property type="evidence" value="ECO:0007669"/>
    <property type="project" value="InterPro"/>
</dbReference>
<protein>
    <recommendedName>
        <fullName evidence="3">Mediator of RNA polymerase II transcription subunit 12</fullName>
    </recommendedName>
    <alternativeName>
        <fullName evidence="7">Mediator complex subunit 12</fullName>
    </alternativeName>
</protein>
<evidence type="ECO:0000256" key="5">
    <source>
        <dbReference type="ARBA" id="ARBA00023163"/>
    </source>
</evidence>
<evidence type="ECO:0000256" key="1">
    <source>
        <dbReference type="ARBA" id="ARBA00004123"/>
    </source>
</evidence>
<dbReference type="PANTHER" id="PTHR46567:SF1">
    <property type="entry name" value="MEDIATOR OF RNA POLYMERASE II TRANSCRIPTION SUBUNIT 12"/>
    <property type="match status" value="1"/>
</dbReference>
<keyword evidence="4" id="KW-0805">Transcription regulation</keyword>
<dbReference type="SMART" id="SM01281">
    <property type="entry name" value="Med12"/>
    <property type="match status" value="1"/>
</dbReference>
<feature type="region of interest" description="Disordered" evidence="8">
    <location>
        <begin position="1596"/>
        <end position="1659"/>
    </location>
</feature>
<proteinExistence type="inferred from homology"/>
<evidence type="ECO:0000256" key="7">
    <source>
        <dbReference type="ARBA" id="ARBA00032010"/>
    </source>
</evidence>
<evidence type="ECO:0000256" key="8">
    <source>
        <dbReference type="SAM" id="MobiDB-lite"/>
    </source>
</evidence>
<dbReference type="OrthoDB" id="20828at2759"/>
<feature type="compositionally biased region" description="Low complexity" evidence="8">
    <location>
        <begin position="1509"/>
        <end position="1518"/>
    </location>
</feature>